<evidence type="ECO:0000256" key="2">
    <source>
        <dbReference type="SAM" id="Phobius"/>
    </source>
</evidence>
<feature type="compositionally biased region" description="Polar residues" evidence="1">
    <location>
        <begin position="300"/>
        <end position="313"/>
    </location>
</feature>
<sequence length="414" mass="44290">MTLLLCRPGLLPNPSDVVRAGKNKRWELPQADGSKHRLLFKWTGAALRLATSTHFTSEREASVFPPLLWVKEVRNKHQRPPSSSLQKKSEEIHAVAMKSIRVFILLLLLLGSAAPATTADANTEQKSSESQEKEASEQKAAGPSSEPPSKVSGPTTESPATSLTTSSASTATPVPNGSTPGPTTDRTSSTNATTAQPPSQNTTNNNQTINQTLTSTTPEYKTPSITSNTNATAATTTNAMIQNPEQKSSERQEKEASEQKAAGSDKRLWWLLLPAALVAGVAAFFLKLKSKKVHDHTETIDTGTENASFQSRPESSKDGVMLLGVKSSGGEENGEPPSQSFLWQALSSRDNLPVIPGKSLAFNISLCSTGFSGSARQQKQLPDKERKGFLSATQQKASASGTFHGAERCQPPCQ</sequence>
<reference evidence="3 4" key="1">
    <citation type="journal article" date="2018" name="G3 (Bethesda)">
        <title>A High-Quality Reference Genome for the Invasive Mosquitofish Gambusia affinis Using a Chicago Library.</title>
        <authorList>
            <person name="Hoffberg S.L."/>
            <person name="Troendle N.J."/>
            <person name="Glenn T.C."/>
            <person name="Mahmud O."/>
            <person name="Louha S."/>
            <person name="Chalopin D."/>
            <person name="Bennetzen J.L."/>
            <person name="Mauricio R."/>
        </authorList>
    </citation>
    <scope>NUCLEOTIDE SEQUENCE [LARGE SCALE GENOMIC DNA]</scope>
    <source>
        <strain evidence="3">NE01/NJP1002.9</strain>
        <tissue evidence="3">Muscle</tissue>
    </source>
</reference>
<protein>
    <submittedName>
        <fullName evidence="3">Uncharacterized protein</fullName>
    </submittedName>
</protein>
<organism evidence="3 4">
    <name type="scientific">Gambusia affinis</name>
    <name type="common">Western mosquitofish</name>
    <name type="synonym">Heterandria affinis</name>
    <dbReference type="NCBI Taxonomy" id="33528"/>
    <lineage>
        <taxon>Eukaryota</taxon>
        <taxon>Metazoa</taxon>
        <taxon>Chordata</taxon>
        <taxon>Craniata</taxon>
        <taxon>Vertebrata</taxon>
        <taxon>Euteleostomi</taxon>
        <taxon>Actinopterygii</taxon>
        <taxon>Neopterygii</taxon>
        <taxon>Teleostei</taxon>
        <taxon>Neoteleostei</taxon>
        <taxon>Acanthomorphata</taxon>
        <taxon>Ovalentaria</taxon>
        <taxon>Atherinomorphae</taxon>
        <taxon>Cyprinodontiformes</taxon>
        <taxon>Poeciliidae</taxon>
        <taxon>Poeciliinae</taxon>
        <taxon>Gambusia</taxon>
    </lineage>
</organism>
<comment type="caution">
    <text evidence="3">The sequence shown here is derived from an EMBL/GenBank/DDBJ whole genome shotgun (WGS) entry which is preliminary data.</text>
</comment>
<evidence type="ECO:0000313" key="3">
    <source>
        <dbReference type="EMBL" id="PWA27091.1"/>
    </source>
</evidence>
<feature type="compositionally biased region" description="Polar residues" evidence="1">
    <location>
        <begin position="391"/>
        <end position="401"/>
    </location>
</feature>
<keyword evidence="2" id="KW-0812">Transmembrane</keyword>
<feature type="compositionally biased region" description="Low complexity" evidence="1">
    <location>
        <begin position="154"/>
        <end position="173"/>
    </location>
</feature>
<accession>A0A315W5L5</accession>
<feature type="compositionally biased region" description="Basic and acidic residues" evidence="1">
    <location>
        <begin position="126"/>
        <end position="137"/>
    </location>
</feature>
<dbReference type="EMBL" id="NHOQ01001086">
    <property type="protein sequence ID" value="PWA27091.1"/>
    <property type="molecule type" value="Genomic_DNA"/>
</dbReference>
<feature type="non-terminal residue" evidence="3">
    <location>
        <position position="414"/>
    </location>
</feature>
<keyword evidence="2" id="KW-1133">Transmembrane helix</keyword>
<evidence type="ECO:0000313" key="4">
    <source>
        <dbReference type="Proteomes" id="UP000250572"/>
    </source>
</evidence>
<proteinExistence type="predicted"/>
<evidence type="ECO:0000256" key="1">
    <source>
        <dbReference type="SAM" id="MobiDB-lite"/>
    </source>
</evidence>
<feature type="transmembrane region" description="Helical" evidence="2">
    <location>
        <begin position="268"/>
        <end position="286"/>
    </location>
</feature>
<feature type="compositionally biased region" description="Low complexity" evidence="1">
    <location>
        <begin position="228"/>
        <end position="239"/>
    </location>
</feature>
<keyword evidence="4" id="KW-1185">Reference proteome</keyword>
<feature type="compositionally biased region" description="Low complexity" evidence="1">
    <location>
        <begin position="183"/>
        <end position="217"/>
    </location>
</feature>
<feature type="compositionally biased region" description="Basic and acidic residues" evidence="1">
    <location>
        <begin position="247"/>
        <end position="263"/>
    </location>
</feature>
<dbReference type="AlphaFoldDB" id="A0A315W5L5"/>
<feature type="region of interest" description="Disordered" evidence="1">
    <location>
        <begin position="117"/>
        <end position="263"/>
    </location>
</feature>
<dbReference type="Proteomes" id="UP000250572">
    <property type="component" value="Unassembled WGS sequence"/>
</dbReference>
<feature type="region of interest" description="Disordered" evidence="1">
    <location>
        <begin position="375"/>
        <end position="414"/>
    </location>
</feature>
<keyword evidence="2" id="KW-0472">Membrane</keyword>
<name>A0A315W5L5_GAMAF</name>
<gene>
    <name evidence="3" type="ORF">CCH79_00011649</name>
</gene>
<feature type="region of interest" description="Disordered" evidence="1">
    <location>
        <begin position="295"/>
        <end position="319"/>
    </location>
</feature>